<reference evidence="3 4" key="1">
    <citation type="submission" date="2014-06" db="EMBL/GenBank/DDBJ databases">
        <authorList>
            <person name="Swart Estienne"/>
        </authorList>
    </citation>
    <scope>NUCLEOTIDE SEQUENCE [LARGE SCALE GENOMIC DNA]</scope>
    <source>
        <strain evidence="3 4">130c</strain>
    </source>
</reference>
<gene>
    <name evidence="3" type="primary">Contig8248.g8792</name>
    <name evidence="3" type="ORF">STYLEM_8092</name>
</gene>
<dbReference type="EMBL" id="CCKQ01007697">
    <property type="protein sequence ID" value="CDW79106.1"/>
    <property type="molecule type" value="Genomic_DNA"/>
</dbReference>
<evidence type="ECO:0000313" key="4">
    <source>
        <dbReference type="Proteomes" id="UP000039865"/>
    </source>
</evidence>
<evidence type="ECO:0000259" key="2">
    <source>
        <dbReference type="PROSITE" id="PS51886"/>
    </source>
</evidence>
<keyword evidence="4" id="KW-1185">Reference proteome</keyword>
<keyword evidence="1" id="KW-1133">Transmembrane helix</keyword>
<organism evidence="3 4">
    <name type="scientific">Stylonychia lemnae</name>
    <name type="common">Ciliate</name>
    <dbReference type="NCBI Taxonomy" id="5949"/>
    <lineage>
        <taxon>Eukaryota</taxon>
        <taxon>Sar</taxon>
        <taxon>Alveolata</taxon>
        <taxon>Ciliophora</taxon>
        <taxon>Intramacronucleata</taxon>
        <taxon>Spirotrichea</taxon>
        <taxon>Stichotrichia</taxon>
        <taxon>Sporadotrichida</taxon>
        <taxon>Oxytrichidae</taxon>
        <taxon>Stylonychinae</taxon>
        <taxon>Stylonychia</taxon>
    </lineage>
</organism>
<keyword evidence="1" id="KW-0472">Membrane</keyword>
<keyword evidence="1" id="KW-0812">Transmembrane</keyword>
<feature type="domain" description="TLDc" evidence="2">
    <location>
        <begin position="332"/>
        <end position="493"/>
    </location>
</feature>
<evidence type="ECO:0000256" key="1">
    <source>
        <dbReference type="SAM" id="Phobius"/>
    </source>
</evidence>
<dbReference type="InParanoid" id="A0A078AB50"/>
<dbReference type="PROSITE" id="PS51886">
    <property type="entry name" value="TLDC"/>
    <property type="match status" value="1"/>
</dbReference>
<dbReference type="Proteomes" id="UP000039865">
    <property type="component" value="Unassembled WGS sequence"/>
</dbReference>
<sequence length="493" mass="54402">MILDKESQIHIELIGESTKQPKQMRQKLLASSVVALATVFIAFQTLGNGQSDQVLQNPTNLALKEINLGEWKKLNSFGLLSGPIKSVHVSPKGDIYVLQDQQFPSYQRSANFRRYSFKYDSFEGSLQKFAPALDAKINAAGEYFLLLENGELRKYKTASDWEPQSLSGISEFGLSKSGKLHLVFNDASKVGSSNAFVNSEIGQYKAYRQNQATSIEVDGEDPILVLNDRLVGLDKSCVSQVTAGYDGSIWALSCDAYNGASQDKNLLKWDKKSTQWSKVNGAFGSKVAALNEKSVVLVREDNSVFIMKNGFTQTAAKPVTSLIKTGMFSGSGILSDASLIKFGLEEEHFTQTRLCYRASQDGFNGDLFVNQCRDKGPSVTIVKTKKGKIFGGYNPLSWSQVAADEPTPNAFIFFQNRNLIVHPKKPNQCAVENTNAGPKFGPDLFVDLSYPNSQASRFGFIFDGINYLSVDATKFLADEVDYQLADVEIYLLS</sequence>
<dbReference type="AlphaFoldDB" id="A0A078AB50"/>
<name>A0A078AB50_STYLE</name>
<feature type="transmembrane region" description="Helical" evidence="1">
    <location>
        <begin position="28"/>
        <end position="47"/>
    </location>
</feature>
<evidence type="ECO:0000313" key="3">
    <source>
        <dbReference type="EMBL" id="CDW79106.1"/>
    </source>
</evidence>
<dbReference type="Pfam" id="PF07534">
    <property type="entry name" value="TLD"/>
    <property type="match status" value="1"/>
</dbReference>
<accession>A0A078AB50</accession>
<proteinExistence type="predicted"/>
<protein>
    <recommendedName>
        <fullName evidence="2">TLDc domain-containing protein</fullName>
    </recommendedName>
</protein>
<dbReference type="InterPro" id="IPR006571">
    <property type="entry name" value="TLDc_dom"/>
</dbReference>
<dbReference type="OrthoDB" id="289228at2759"/>